<feature type="domain" description="Secretion system C-terminal sorting" evidence="2">
    <location>
        <begin position="754"/>
        <end position="823"/>
    </location>
</feature>
<proteinExistence type="predicted"/>
<dbReference type="SUPFAM" id="SSF69318">
    <property type="entry name" value="Integrin alpha N-terminal domain"/>
    <property type="match status" value="2"/>
</dbReference>
<dbReference type="Proteomes" id="UP000245962">
    <property type="component" value="Unassembled WGS sequence"/>
</dbReference>
<dbReference type="InterPro" id="IPR026444">
    <property type="entry name" value="Secre_tail"/>
</dbReference>
<evidence type="ECO:0000313" key="3">
    <source>
        <dbReference type="EMBL" id="PVW15135.1"/>
    </source>
</evidence>
<dbReference type="PANTHER" id="PTHR44103:SF1">
    <property type="entry name" value="PROPROTEIN CONVERTASE P"/>
    <property type="match status" value="1"/>
</dbReference>
<dbReference type="OrthoDB" id="9816120at2"/>
<dbReference type="AlphaFoldDB" id="A0A2U0I213"/>
<accession>A0A2U0I213</accession>
<dbReference type="EMBL" id="QEHR01000004">
    <property type="protein sequence ID" value="PVW15135.1"/>
    <property type="molecule type" value="Genomic_DNA"/>
</dbReference>
<organism evidence="3 4">
    <name type="scientific">Marixanthomonas spongiae</name>
    <dbReference type="NCBI Taxonomy" id="2174845"/>
    <lineage>
        <taxon>Bacteria</taxon>
        <taxon>Pseudomonadati</taxon>
        <taxon>Bacteroidota</taxon>
        <taxon>Flavobacteriia</taxon>
        <taxon>Flavobacteriales</taxon>
        <taxon>Flavobacteriaceae</taxon>
        <taxon>Marixanthomonas</taxon>
    </lineage>
</organism>
<evidence type="ECO:0000256" key="1">
    <source>
        <dbReference type="ARBA" id="ARBA00022729"/>
    </source>
</evidence>
<sequence length="825" mass="88460">MKIYIFLIITFFLYFTNYAQIDFQNHVIIDKTTSVTGARVVISADLDGDSDQDMIISANDVIGWYENADGHGKFAVLKVITSEIDESPALHAADLDGDGDMDILFSDSGNNILAWVENIDGLGNFSPIRTITTGLPAAIYTADLDGDGDLDVLSAGGAKVAWHENLDGLGNFGPQQVLTYVASSANSVSAADLDGDGDMDIISGSGGLYVAWFENTTGQGDFGLPQSITDRFTTKVYPADIDGDGDMDIVSITWTPSTGVNETVWFENTDGLGTFGSKQAISNPASSKSAFPTDIDGDGDLDVLISITYPTLTGMVVWHENTDGLGTFGPEQIITTLNNTYIGNVFASDLDGDDDIDAFSINFGNFSLAWYENTDGLGDFGDRIIVSARVEDAFAVYAVDIDGDNDIDVLSASYGDDKLAWYENADGQGNFRFAHNITSNLLLTNSVHTGDIDGDGDIDVLGCSSYVTLGKIGWYENTDGLGHFSSIRAISLNGSDDHPTSVYAVDIDGDNDLDVVASYYSFITGKVIWYENLDGLGNFGGPNLITNEASGAKSVFAIDIDNDGDIDILSASLLDNKVAWYENTDGLGSFSNQKIISSVANEASSVSAADLDNDGDVDVMAALFEDDEIVWYENTDGLGNFGPPKTITTNADGASSVYADDLDGDGYLDVMSASRNDSKVAYYKNTDGQGNFGPQRIITTDRYGANSVFAADINGDNKMDVLSANRYGASIDWYENAGPLSVNEIENEISSLALYPNPSNGFVSIHSETKIVSVSVYNKLGQLVMQEDNQEGIELIDLHKLTTGLYFVKLIDSTSKVDVKKAILE</sequence>
<comment type="caution">
    <text evidence="3">The sequence shown here is derived from an EMBL/GenBank/DDBJ whole genome shotgun (WGS) entry which is preliminary data.</text>
</comment>
<dbReference type="Gene3D" id="2.130.10.130">
    <property type="entry name" value="Integrin alpha, N-terminal"/>
    <property type="match status" value="2"/>
</dbReference>
<gene>
    <name evidence="3" type="ORF">DDV96_06925</name>
</gene>
<dbReference type="RefSeq" id="WP_133240824.1">
    <property type="nucleotide sequence ID" value="NZ_QEHR01000004.1"/>
</dbReference>
<protein>
    <recommendedName>
        <fullName evidence="2">Secretion system C-terminal sorting domain-containing protein</fullName>
    </recommendedName>
</protein>
<keyword evidence="1" id="KW-0732">Signal</keyword>
<dbReference type="Pfam" id="PF18962">
    <property type="entry name" value="Por_Secre_tail"/>
    <property type="match status" value="1"/>
</dbReference>
<dbReference type="InterPro" id="IPR028994">
    <property type="entry name" value="Integrin_alpha_N"/>
</dbReference>
<dbReference type="Pfam" id="PF13517">
    <property type="entry name" value="FG-GAP_3"/>
    <property type="match status" value="5"/>
</dbReference>
<evidence type="ECO:0000259" key="2">
    <source>
        <dbReference type="Pfam" id="PF18962"/>
    </source>
</evidence>
<keyword evidence="4" id="KW-1185">Reference proteome</keyword>
<name>A0A2U0I213_9FLAO</name>
<dbReference type="PANTHER" id="PTHR44103">
    <property type="entry name" value="PROPROTEIN CONVERTASE P"/>
    <property type="match status" value="1"/>
</dbReference>
<reference evidence="3 4" key="1">
    <citation type="submission" date="2018-04" db="EMBL/GenBank/DDBJ databases">
        <title>Marixanthomonas spongiae HN-E44 sp. nov., isolated from a marine sponge.</title>
        <authorList>
            <person name="Luo L."/>
            <person name="Zhuang L."/>
        </authorList>
    </citation>
    <scope>NUCLEOTIDE SEQUENCE [LARGE SCALE GENOMIC DNA]</scope>
    <source>
        <strain evidence="3 4">HN-E44</strain>
    </source>
</reference>
<dbReference type="InterPro" id="IPR013517">
    <property type="entry name" value="FG-GAP"/>
</dbReference>
<evidence type="ECO:0000313" key="4">
    <source>
        <dbReference type="Proteomes" id="UP000245962"/>
    </source>
</evidence>
<dbReference type="NCBIfam" id="TIGR04183">
    <property type="entry name" value="Por_Secre_tail"/>
    <property type="match status" value="1"/>
</dbReference>